<comment type="subcellular location">
    <subcellularLocation>
        <location evidence="1">Membrane</location>
        <topology evidence="1">Multi-pass membrane protein</topology>
    </subcellularLocation>
</comment>
<dbReference type="Pfam" id="PF00858">
    <property type="entry name" value="ASC"/>
    <property type="match status" value="1"/>
</dbReference>
<accession>A0A1B6DGF0</accession>
<dbReference type="GO" id="GO:0005272">
    <property type="term" value="F:sodium channel activity"/>
    <property type="evidence" value="ECO:0007669"/>
    <property type="project" value="UniProtKB-KW"/>
</dbReference>
<evidence type="ECO:0000256" key="8">
    <source>
        <dbReference type="ARBA" id="ARBA00023065"/>
    </source>
</evidence>
<evidence type="ECO:0000256" key="1">
    <source>
        <dbReference type="ARBA" id="ARBA00004141"/>
    </source>
</evidence>
<evidence type="ECO:0000256" key="7">
    <source>
        <dbReference type="ARBA" id="ARBA00023053"/>
    </source>
</evidence>
<evidence type="ECO:0000256" key="3">
    <source>
        <dbReference type="ARBA" id="ARBA00022448"/>
    </source>
</evidence>
<evidence type="ECO:0000256" key="9">
    <source>
        <dbReference type="ARBA" id="ARBA00023136"/>
    </source>
</evidence>
<dbReference type="InterPro" id="IPR001873">
    <property type="entry name" value="ENaC"/>
</dbReference>
<evidence type="ECO:0000256" key="11">
    <source>
        <dbReference type="ARBA" id="ARBA00023303"/>
    </source>
</evidence>
<feature type="non-terminal residue" evidence="13">
    <location>
        <position position="106"/>
    </location>
</feature>
<organism evidence="13">
    <name type="scientific">Clastoptera arizonana</name>
    <name type="common">Arizona spittle bug</name>
    <dbReference type="NCBI Taxonomy" id="38151"/>
    <lineage>
        <taxon>Eukaryota</taxon>
        <taxon>Metazoa</taxon>
        <taxon>Ecdysozoa</taxon>
        <taxon>Arthropoda</taxon>
        <taxon>Hexapoda</taxon>
        <taxon>Insecta</taxon>
        <taxon>Pterygota</taxon>
        <taxon>Neoptera</taxon>
        <taxon>Paraneoptera</taxon>
        <taxon>Hemiptera</taxon>
        <taxon>Auchenorrhyncha</taxon>
        <taxon>Cercopoidea</taxon>
        <taxon>Clastopteridae</taxon>
        <taxon>Clastoptera</taxon>
    </lineage>
</organism>
<gene>
    <name evidence="13" type="ORF">g.349</name>
</gene>
<evidence type="ECO:0000313" key="13">
    <source>
        <dbReference type="EMBL" id="JAS24769.1"/>
    </source>
</evidence>
<evidence type="ECO:0000256" key="5">
    <source>
        <dbReference type="ARBA" id="ARBA00022692"/>
    </source>
</evidence>
<keyword evidence="6" id="KW-1133">Transmembrane helix</keyword>
<proteinExistence type="inferred from homology"/>
<keyword evidence="3 12" id="KW-0813">Transport</keyword>
<dbReference type="EMBL" id="GEDC01012529">
    <property type="protein sequence ID" value="JAS24769.1"/>
    <property type="molecule type" value="Transcribed_RNA"/>
</dbReference>
<feature type="non-terminal residue" evidence="13">
    <location>
        <position position="1"/>
    </location>
</feature>
<protein>
    <submittedName>
        <fullName evidence="13">Uncharacterized protein</fullName>
    </submittedName>
</protein>
<name>A0A1B6DGF0_9HEMI</name>
<evidence type="ECO:0000256" key="10">
    <source>
        <dbReference type="ARBA" id="ARBA00023201"/>
    </source>
</evidence>
<keyword evidence="10 12" id="KW-0739">Sodium transport</keyword>
<dbReference type="AlphaFoldDB" id="A0A1B6DGF0"/>
<keyword evidence="11 12" id="KW-0407">Ion channel</keyword>
<keyword evidence="7" id="KW-0915">Sodium</keyword>
<sequence>GVTAFLNPAPKDYFSSVYSSQGVIVLIHDSTDYPGEMELKSTVPLYSEVFLRLTPTSRYVAEDLRSVEPERRNCFFENEISLKYFNNYSFENCHLEAKIDYIVRLC</sequence>
<evidence type="ECO:0000256" key="6">
    <source>
        <dbReference type="ARBA" id="ARBA00022989"/>
    </source>
</evidence>
<evidence type="ECO:0000256" key="4">
    <source>
        <dbReference type="ARBA" id="ARBA00022461"/>
    </source>
</evidence>
<keyword evidence="4 12" id="KW-0894">Sodium channel</keyword>
<dbReference type="GO" id="GO:0016020">
    <property type="term" value="C:membrane"/>
    <property type="evidence" value="ECO:0007669"/>
    <property type="project" value="UniProtKB-SubCell"/>
</dbReference>
<evidence type="ECO:0000256" key="2">
    <source>
        <dbReference type="ARBA" id="ARBA00007193"/>
    </source>
</evidence>
<keyword evidence="9" id="KW-0472">Membrane</keyword>
<keyword evidence="8 12" id="KW-0406">Ion transport</keyword>
<evidence type="ECO:0000256" key="12">
    <source>
        <dbReference type="RuleBase" id="RU000679"/>
    </source>
</evidence>
<keyword evidence="5 12" id="KW-0812">Transmembrane</keyword>
<comment type="similarity">
    <text evidence="2 12">Belongs to the amiloride-sensitive sodium channel (TC 1.A.6) family.</text>
</comment>
<reference evidence="13" key="1">
    <citation type="submission" date="2015-12" db="EMBL/GenBank/DDBJ databases">
        <title>De novo transcriptome assembly of four potential Pierce s Disease insect vectors from Arizona vineyards.</title>
        <authorList>
            <person name="Tassone E.E."/>
        </authorList>
    </citation>
    <scope>NUCLEOTIDE SEQUENCE</scope>
</reference>